<keyword evidence="2" id="KW-1185">Reference proteome</keyword>
<dbReference type="HOGENOM" id="CLU_841663_0_0_11"/>
<sequence length="315" mass="34795">MERQSTGIEWNELLPILLGYPSDSLHATLVMRGDGDSDVRYEVWRQGRKLRVEKDGSPDYICDGETTWSFEEATGVQGSDGRPVASDARKAVYCGPAQGLCAPRRSSDWQGSDFTTPEGPVTVEEFQGRDCWTVALKAPPRKAGPLRMWVDRDSGYPLGEVNESSEAGDYGRWFESPEIGIPLDDSLFTWDGPSLTQSERHELIAKELEVLRKTGVEWFVDNIMSGSLTASAIVDIAPQDIGRRDGGGFLARSEGAYYSMTRRGGEAAVGDDGDHDAIVRWSTAGYDWAFRFENPHVICDDAVRDELGRRFGGQG</sequence>
<reference evidence="1 2" key="1">
    <citation type="journal article" date="2015" name="Int. J. Syst. Evol. Microbiol.">
        <title>Revisiting Corynebacterium glyciniphilum (ex Kubota et al., 1972) sp. nov., nom. rev., isolated from putrefied banana.</title>
        <authorList>
            <person name="Al-Dilaimi A."/>
            <person name="Bednarz H."/>
            <person name="Lomker A."/>
            <person name="Niehaus K."/>
            <person name="Kalinowski J."/>
            <person name="Ruckert C."/>
        </authorList>
    </citation>
    <scope>NUCLEOTIDE SEQUENCE [LARGE SCALE GENOMIC DNA]</scope>
    <source>
        <strain evidence="1">AJ 3170</strain>
    </source>
</reference>
<protein>
    <submittedName>
        <fullName evidence="1">Uncharacterized protein</fullName>
    </submittedName>
</protein>
<evidence type="ECO:0000313" key="1">
    <source>
        <dbReference type="EMBL" id="AHW63811.1"/>
    </source>
</evidence>
<proteinExistence type="predicted"/>
<accession>X5EB23</accession>
<evidence type="ECO:0000313" key="2">
    <source>
        <dbReference type="Proteomes" id="UP000023703"/>
    </source>
</evidence>
<dbReference type="RefSeq" id="WP_052539810.1">
    <property type="nucleotide sequence ID" value="NZ_CP006842.1"/>
</dbReference>
<dbReference type="Proteomes" id="UP000023703">
    <property type="component" value="Chromosome"/>
</dbReference>
<dbReference type="EMBL" id="CP006842">
    <property type="protein sequence ID" value="AHW63811.1"/>
    <property type="molecule type" value="Genomic_DNA"/>
</dbReference>
<dbReference type="eggNOG" id="ENOG5031EES">
    <property type="taxonomic scope" value="Bacteria"/>
</dbReference>
<dbReference type="AlphaFoldDB" id="X5EB23"/>
<gene>
    <name evidence="1" type="ORF">CGLY_06830</name>
</gene>
<name>X5EB23_9CORY</name>
<dbReference type="OrthoDB" id="3746479at2"/>
<dbReference type="KEGG" id="cgy:CGLY_06830"/>
<dbReference type="STRING" id="1404245.CGLY_06830"/>
<organism evidence="1 2">
    <name type="scientific">Corynebacterium glyciniphilum AJ 3170</name>
    <dbReference type="NCBI Taxonomy" id="1404245"/>
    <lineage>
        <taxon>Bacteria</taxon>
        <taxon>Bacillati</taxon>
        <taxon>Actinomycetota</taxon>
        <taxon>Actinomycetes</taxon>
        <taxon>Mycobacteriales</taxon>
        <taxon>Corynebacteriaceae</taxon>
        <taxon>Corynebacterium</taxon>
    </lineage>
</organism>